<dbReference type="Pfam" id="PF00400">
    <property type="entry name" value="WD40"/>
    <property type="match status" value="2"/>
</dbReference>
<dbReference type="GeneID" id="30177272"/>
<evidence type="ECO:0000313" key="6">
    <source>
        <dbReference type="Proteomes" id="UP000094455"/>
    </source>
</evidence>
<dbReference type="SUPFAM" id="SSF50978">
    <property type="entry name" value="WD40 repeat-like"/>
    <property type="match status" value="1"/>
</dbReference>
<dbReference type="InterPro" id="IPR015943">
    <property type="entry name" value="WD40/YVTN_repeat-like_dom_sf"/>
</dbReference>
<dbReference type="SMART" id="SM00320">
    <property type="entry name" value="WD40"/>
    <property type="match status" value="3"/>
</dbReference>
<dbReference type="RefSeq" id="XP_019020548.1">
    <property type="nucleotide sequence ID" value="XM_019160585.1"/>
</dbReference>
<reference evidence="5 6" key="1">
    <citation type="journal article" date="2016" name="Proc. Natl. Acad. Sci. U.S.A.">
        <title>Comparative genomics of biotechnologically important yeasts.</title>
        <authorList>
            <person name="Riley R."/>
            <person name="Haridas S."/>
            <person name="Wolfe K.H."/>
            <person name="Lopes M.R."/>
            <person name="Hittinger C.T."/>
            <person name="Goeker M."/>
            <person name="Salamov A.A."/>
            <person name="Wisecaver J.H."/>
            <person name="Long T.M."/>
            <person name="Calvey C.H."/>
            <person name="Aerts A.L."/>
            <person name="Barry K.W."/>
            <person name="Choi C."/>
            <person name="Clum A."/>
            <person name="Coughlan A.Y."/>
            <person name="Deshpande S."/>
            <person name="Douglass A.P."/>
            <person name="Hanson S.J."/>
            <person name="Klenk H.-P."/>
            <person name="LaButti K.M."/>
            <person name="Lapidus A."/>
            <person name="Lindquist E.A."/>
            <person name="Lipzen A.M."/>
            <person name="Meier-Kolthoff J.P."/>
            <person name="Ohm R.A."/>
            <person name="Otillar R.P."/>
            <person name="Pangilinan J.L."/>
            <person name="Peng Y."/>
            <person name="Rokas A."/>
            <person name="Rosa C.A."/>
            <person name="Scheuner C."/>
            <person name="Sibirny A.A."/>
            <person name="Slot J.C."/>
            <person name="Stielow J.B."/>
            <person name="Sun H."/>
            <person name="Kurtzman C.P."/>
            <person name="Blackwell M."/>
            <person name="Grigoriev I.V."/>
            <person name="Jeffries T.W."/>
        </authorList>
    </citation>
    <scope>NUCLEOTIDE SEQUENCE [LARGE SCALE GENOMIC DNA]</scope>
    <source>
        <strain evidence="5 6">NRRL Y-2026</strain>
    </source>
</reference>
<accession>A0A1E3NTG6</accession>
<evidence type="ECO:0000256" key="1">
    <source>
        <dbReference type="ARBA" id="ARBA00022574"/>
    </source>
</evidence>
<dbReference type="PANTHER" id="PTHR19919">
    <property type="entry name" value="WD REPEAT CONTAINING PROTEIN"/>
    <property type="match status" value="1"/>
</dbReference>
<feature type="compositionally biased region" description="Low complexity" evidence="4">
    <location>
        <begin position="36"/>
        <end position="46"/>
    </location>
</feature>
<name>A0A1E3NTG6_9ASCO</name>
<dbReference type="InterPro" id="IPR036322">
    <property type="entry name" value="WD40_repeat_dom_sf"/>
</dbReference>
<dbReference type="PROSITE" id="PS50294">
    <property type="entry name" value="WD_REPEATS_REGION"/>
    <property type="match status" value="1"/>
</dbReference>
<dbReference type="InterPro" id="IPR045159">
    <property type="entry name" value="DCAF7-like"/>
</dbReference>
<keyword evidence="6" id="KW-1185">Reference proteome</keyword>
<sequence>MLPSYPYPSINSLQKRSSIASERPYMHRYALSSHDVGLHSSSSVTHNHSHSHGHTHSHAHTPNHSNNNNSSSSNSSNSSSSSSSTSTSTNRNGSHKAVASKSKGSAGASSLATSGAGSFLNYPASQAHALPHYALHPQETHAETFGAAATAPIVASEYTSSYTSHYPLYGADWSTTKDQRHAKIALSSYREDSTNKLEILYGSPQYIDDDNNASDIVSSSDVVANSWSLTKRHDYTVKYPITRLQWDPALSIINTDVERLATTSECLRIYEVLKQDECDFHGTNSNYINNNNSFTNLNTATTAAGKLVEKTALTNSKSKNLNQLPPMTSFDWNRFDPNNLITCSIDTTCTVWNLTKETFVAKTQLIAHDSEVYDVKYIYGDTNVFASCSSDGSVRLFDLRNLDQSTIIYERSDGITSKKYDAQSSTPSAVAVTAAPAGPTNAKLNSADTGKLVRLATSNYNANQIAVLEAKSNRILVLDLRSVGLPLYTLHSHSAPVNSIAWHPKKNMLLSGGDDSQVLVHDFSSSADLDEIAVPHGKDPLPAYSFSSPMEVNSVCWNPTGEWVGINSGKQFQACQL</sequence>
<organism evidence="5 6">
    <name type="scientific">Pichia membranifaciens NRRL Y-2026</name>
    <dbReference type="NCBI Taxonomy" id="763406"/>
    <lineage>
        <taxon>Eukaryota</taxon>
        <taxon>Fungi</taxon>
        <taxon>Dikarya</taxon>
        <taxon>Ascomycota</taxon>
        <taxon>Saccharomycotina</taxon>
        <taxon>Pichiomycetes</taxon>
        <taxon>Pichiales</taxon>
        <taxon>Pichiaceae</taxon>
        <taxon>Pichia</taxon>
    </lineage>
</organism>
<dbReference type="OrthoDB" id="1284551at2759"/>
<dbReference type="AlphaFoldDB" id="A0A1E3NTG6"/>
<feature type="repeat" description="WD" evidence="3">
    <location>
        <begin position="365"/>
        <end position="407"/>
    </location>
</feature>
<gene>
    <name evidence="5" type="ORF">PICMEDRAFT_14893</name>
</gene>
<dbReference type="PROSITE" id="PS50082">
    <property type="entry name" value="WD_REPEATS_2"/>
    <property type="match status" value="2"/>
</dbReference>
<evidence type="ECO:0000256" key="2">
    <source>
        <dbReference type="ARBA" id="ARBA00022737"/>
    </source>
</evidence>
<feature type="repeat" description="WD" evidence="3">
    <location>
        <begin position="490"/>
        <end position="531"/>
    </location>
</feature>
<dbReference type="STRING" id="763406.A0A1E3NTG6"/>
<protein>
    <submittedName>
        <fullName evidence="5">Uncharacterized protein</fullName>
    </submittedName>
</protein>
<dbReference type="EMBL" id="KV454001">
    <property type="protein sequence ID" value="ODQ49435.1"/>
    <property type="molecule type" value="Genomic_DNA"/>
</dbReference>
<dbReference type="InterPro" id="IPR001680">
    <property type="entry name" value="WD40_rpt"/>
</dbReference>
<feature type="compositionally biased region" description="Low complexity" evidence="4">
    <location>
        <begin position="62"/>
        <end position="110"/>
    </location>
</feature>
<evidence type="ECO:0000256" key="4">
    <source>
        <dbReference type="SAM" id="MobiDB-lite"/>
    </source>
</evidence>
<evidence type="ECO:0000256" key="3">
    <source>
        <dbReference type="PROSITE-ProRule" id="PRU00221"/>
    </source>
</evidence>
<dbReference type="Proteomes" id="UP000094455">
    <property type="component" value="Unassembled WGS sequence"/>
</dbReference>
<evidence type="ECO:0000313" key="5">
    <source>
        <dbReference type="EMBL" id="ODQ49435.1"/>
    </source>
</evidence>
<dbReference type="Gene3D" id="2.130.10.10">
    <property type="entry name" value="YVTN repeat-like/Quinoprotein amine dehydrogenase"/>
    <property type="match status" value="1"/>
</dbReference>
<feature type="region of interest" description="Disordered" evidence="4">
    <location>
        <begin position="36"/>
        <end position="110"/>
    </location>
</feature>
<keyword evidence="1 3" id="KW-0853">WD repeat</keyword>
<feature type="compositionally biased region" description="Basic residues" evidence="4">
    <location>
        <begin position="47"/>
        <end position="61"/>
    </location>
</feature>
<proteinExistence type="predicted"/>
<keyword evidence="2" id="KW-0677">Repeat</keyword>